<evidence type="ECO:0000256" key="2">
    <source>
        <dbReference type="ARBA" id="ARBA00009664"/>
    </source>
</evidence>
<keyword evidence="5" id="KW-0472">Membrane</keyword>
<feature type="transmembrane region" description="Helical" evidence="5">
    <location>
        <begin position="176"/>
        <end position="200"/>
    </location>
</feature>
<organism evidence="6">
    <name type="scientific">Vertebrata lanosa</name>
    <dbReference type="NCBI Taxonomy" id="1261582"/>
    <lineage>
        <taxon>Eukaryota</taxon>
        <taxon>Rhodophyta</taxon>
        <taxon>Florideophyceae</taxon>
        <taxon>Rhodymeniophycidae</taxon>
        <taxon>Ceramiales</taxon>
        <taxon>Rhodomelaceae</taxon>
        <taxon>Polysiphonioideae</taxon>
        <taxon>Vertebrata</taxon>
    </lineage>
</organism>
<dbReference type="GO" id="GO:0009536">
    <property type="term" value="C:plastid"/>
    <property type="evidence" value="ECO:0007669"/>
    <property type="project" value="UniProtKB-SubCell"/>
</dbReference>
<protein>
    <recommendedName>
        <fullName evidence="3">Uncharacterized protein ycf23</fullName>
    </recommendedName>
</protein>
<dbReference type="AlphaFoldDB" id="A0A0B5VQU9"/>
<dbReference type="EMBL" id="KP308097">
    <property type="protein sequence ID" value="AJH66007.1"/>
    <property type="molecule type" value="Genomic_DNA"/>
</dbReference>
<proteinExistence type="inferred from homology"/>
<accession>A0A0B5VQU9</accession>
<keyword evidence="5" id="KW-0812">Transmembrane</keyword>
<dbReference type="Pfam" id="PF04481">
    <property type="entry name" value="DUF561"/>
    <property type="match status" value="1"/>
</dbReference>
<sequence length="258" mass="29495">MRLFNNRLQKVFQTKSTLKAITSMNNANFQQVVKIVKAVELSNATYLDVASNTKLVKVLKSFSSLSICISSIDSIDICNEFLLGADLVEIGNYDFFYDKSIYLSKKQILELSKKIESLAKNIDICITIPYYLNLVEQITLVKDFKVLGINIVQTEGIFKVNLMSLKMHSTKFTTPFYNLFIPSLLFTYIISEFVNLYVIASSSIYITSSIYQRGNIISMSKYINQTYKFLSLLSFINPCANLENYLHKSLVLSQKEIF</sequence>
<keyword evidence="4 6" id="KW-0934">Plastid</keyword>
<evidence type="ECO:0000256" key="5">
    <source>
        <dbReference type="SAM" id="Phobius"/>
    </source>
</evidence>
<evidence type="ECO:0000256" key="3">
    <source>
        <dbReference type="ARBA" id="ARBA00021523"/>
    </source>
</evidence>
<dbReference type="GeneID" id="23629581"/>
<evidence type="ECO:0000313" key="6">
    <source>
        <dbReference type="EMBL" id="AJH66007.1"/>
    </source>
</evidence>
<dbReference type="PANTHER" id="PTHR36895">
    <property type="match status" value="1"/>
</dbReference>
<comment type="subcellular location">
    <subcellularLocation>
        <location evidence="1">Plastid</location>
    </subcellularLocation>
</comment>
<gene>
    <name evidence="6" type="primary">ycf23</name>
</gene>
<comment type="similarity">
    <text evidence="2">Belongs to the ycf23 family.</text>
</comment>
<dbReference type="RefSeq" id="YP_009122249.1">
    <property type="nucleotide sequence ID" value="NC_026523.1"/>
</dbReference>
<dbReference type="InterPro" id="IPR007570">
    <property type="entry name" value="Uncharacterised_Ycf23"/>
</dbReference>
<name>A0A0B5VQU9_9FLOR</name>
<evidence type="ECO:0000256" key="4">
    <source>
        <dbReference type="ARBA" id="ARBA00022640"/>
    </source>
</evidence>
<reference evidence="6" key="1">
    <citation type="journal article" date="2015" name="J. Phycol.">
        <title>The Choreocolax polysiphoniae plastid forces a reevaluation of the evolutionary pathways to parasitism in red algae.</title>
        <authorList>
            <person name="Salomaki E.D."/>
            <person name="Nickles K.R."/>
            <person name="Lane C.E."/>
        </authorList>
    </citation>
    <scope>NUCLEOTIDE SEQUENCE</scope>
</reference>
<geneLocation type="plastid" evidence="6"/>
<keyword evidence="5" id="KW-1133">Transmembrane helix</keyword>
<evidence type="ECO:0000256" key="1">
    <source>
        <dbReference type="ARBA" id="ARBA00004474"/>
    </source>
</evidence>
<dbReference type="PANTHER" id="PTHR36895:SF1">
    <property type="entry name" value="YCF23 PROTEIN"/>
    <property type="match status" value="1"/>
</dbReference>